<evidence type="ECO:0000313" key="1">
    <source>
        <dbReference type="EMBL" id="KZT37862.1"/>
    </source>
</evidence>
<accession>A0A166CVJ5</accession>
<organism evidence="1 2">
    <name type="scientific">Sistotremastrum suecicum HHB10207 ss-3</name>
    <dbReference type="NCBI Taxonomy" id="1314776"/>
    <lineage>
        <taxon>Eukaryota</taxon>
        <taxon>Fungi</taxon>
        <taxon>Dikarya</taxon>
        <taxon>Basidiomycota</taxon>
        <taxon>Agaricomycotina</taxon>
        <taxon>Agaricomycetes</taxon>
        <taxon>Sistotremastrales</taxon>
        <taxon>Sistotremastraceae</taxon>
        <taxon>Sistotremastrum</taxon>
    </lineage>
</organism>
<dbReference type="AlphaFoldDB" id="A0A166CVJ5"/>
<keyword evidence="2" id="KW-1185">Reference proteome</keyword>
<dbReference type="Proteomes" id="UP000076798">
    <property type="component" value="Unassembled WGS sequence"/>
</dbReference>
<gene>
    <name evidence="1" type="ORF">SISSUDRAFT_812028</name>
</gene>
<proteinExistence type="predicted"/>
<protein>
    <recommendedName>
        <fullName evidence="3">F-box domain-containing protein</fullName>
    </recommendedName>
</protein>
<reference evidence="1 2" key="1">
    <citation type="journal article" date="2016" name="Mol. Biol. Evol.">
        <title>Comparative Genomics of Early-Diverging Mushroom-Forming Fungi Provides Insights into the Origins of Lignocellulose Decay Capabilities.</title>
        <authorList>
            <person name="Nagy L.G."/>
            <person name="Riley R."/>
            <person name="Tritt A."/>
            <person name="Adam C."/>
            <person name="Daum C."/>
            <person name="Floudas D."/>
            <person name="Sun H."/>
            <person name="Yadav J.S."/>
            <person name="Pangilinan J."/>
            <person name="Larsson K.H."/>
            <person name="Matsuura K."/>
            <person name="Barry K."/>
            <person name="Labutti K."/>
            <person name="Kuo R."/>
            <person name="Ohm R.A."/>
            <person name="Bhattacharya S.S."/>
            <person name="Shirouzu T."/>
            <person name="Yoshinaga Y."/>
            <person name="Martin F.M."/>
            <person name="Grigoriev I.V."/>
            <person name="Hibbett D.S."/>
        </authorList>
    </citation>
    <scope>NUCLEOTIDE SEQUENCE [LARGE SCALE GENOMIC DNA]</scope>
    <source>
        <strain evidence="1 2">HHB10207 ss-3</strain>
    </source>
</reference>
<dbReference type="EMBL" id="KV428074">
    <property type="protein sequence ID" value="KZT37862.1"/>
    <property type="molecule type" value="Genomic_DNA"/>
</dbReference>
<evidence type="ECO:0000313" key="2">
    <source>
        <dbReference type="Proteomes" id="UP000076798"/>
    </source>
</evidence>
<sequence>MDFPRIQNEATVSRGRYIRLEKTFRSPLVYRKLQALTASLASRSLSYSTRPMTHLPAELCAKIAQEIRRWDSRLAEEKALANLSVVSKTWRPEALRALWSKVVIDDEDTGKAEPRGTTRLVSLIVNKGYATHIRDLSIDLDMESWPEDERYRERSFPIQSKIINILYTAVNVQRISIRSTNSKGQRILSHLYHCRFPLLRELKMRLSFADWDEKIGCSRSFPGGLDRFLFNHPGLVELEFNVMNDNEFADEPIRLPSHTPLAANILPNLTRFIGGVEEAKFLRPCASLKEVVLVVNIDSHMCYESPEFLNDFEHIKGPLLNVRSLEFRAVEGLYIDLEEVETIDSCFPNLETLTGIDLDPWLVDALLLKKRTLLQVLHKLKEYTYHGVENEGTPPHRKIRRVEKAMAKLPRIFPHLEYASRCVAHGPRRRPVCPPSRLYFQFDGNGSIISREERGTVISAPETESD</sequence>
<name>A0A166CVJ5_9AGAM</name>
<evidence type="ECO:0008006" key="3">
    <source>
        <dbReference type="Google" id="ProtNLM"/>
    </source>
</evidence>